<evidence type="ECO:0000313" key="2">
    <source>
        <dbReference type="Proteomes" id="UP001060170"/>
    </source>
</evidence>
<reference evidence="2" key="2">
    <citation type="journal article" date="2018" name="Mol. Plant Microbe Interact.">
        <title>Genome sequence resources for the wheat stripe rust pathogen (Puccinia striiformis f. sp. tritici) and the barley stripe rust pathogen (Puccinia striiformis f. sp. hordei).</title>
        <authorList>
            <person name="Xia C."/>
            <person name="Wang M."/>
            <person name="Yin C."/>
            <person name="Cornejo O.E."/>
            <person name="Hulbert S.H."/>
            <person name="Chen X."/>
        </authorList>
    </citation>
    <scope>NUCLEOTIDE SEQUENCE [LARGE SCALE GENOMIC DNA]</scope>
    <source>
        <strain evidence="2">93-210</strain>
    </source>
</reference>
<evidence type="ECO:0000313" key="1">
    <source>
        <dbReference type="EMBL" id="KAI7939200.1"/>
    </source>
</evidence>
<organism evidence="1 2">
    <name type="scientific">Puccinia striiformis f. sp. tritici</name>
    <dbReference type="NCBI Taxonomy" id="168172"/>
    <lineage>
        <taxon>Eukaryota</taxon>
        <taxon>Fungi</taxon>
        <taxon>Dikarya</taxon>
        <taxon>Basidiomycota</taxon>
        <taxon>Pucciniomycotina</taxon>
        <taxon>Pucciniomycetes</taxon>
        <taxon>Pucciniales</taxon>
        <taxon>Pucciniaceae</taxon>
        <taxon>Puccinia</taxon>
    </lineage>
</organism>
<gene>
    <name evidence="1" type="ORF">MJO28_014779</name>
</gene>
<dbReference type="Proteomes" id="UP001060170">
    <property type="component" value="Chromosome 15"/>
</dbReference>
<reference evidence="1 2" key="3">
    <citation type="journal article" date="2022" name="Microbiol. Spectr.">
        <title>Folding features and dynamics of 3D genome architecture in plant fungal pathogens.</title>
        <authorList>
            <person name="Xia C."/>
        </authorList>
    </citation>
    <scope>NUCLEOTIDE SEQUENCE [LARGE SCALE GENOMIC DNA]</scope>
    <source>
        <strain evidence="1 2">93-210</strain>
    </source>
</reference>
<reference evidence="2" key="1">
    <citation type="journal article" date="2018" name="BMC Genomics">
        <title>Genomic insights into host adaptation between the wheat stripe rust pathogen (Puccinia striiformis f. sp. tritici) and the barley stripe rust pathogen (Puccinia striiformis f. sp. hordei).</title>
        <authorList>
            <person name="Xia C."/>
            <person name="Wang M."/>
            <person name="Yin C."/>
            <person name="Cornejo O.E."/>
            <person name="Hulbert S.H."/>
            <person name="Chen X."/>
        </authorList>
    </citation>
    <scope>NUCLEOTIDE SEQUENCE [LARGE SCALE GENOMIC DNA]</scope>
    <source>
        <strain evidence="2">93-210</strain>
    </source>
</reference>
<name>A0ACC0DUF1_9BASI</name>
<proteinExistence type="predicted"/>
<comment type="caution">
    <text evidence="1">The sequence shown here is derived from an EMBL/GenBank/DDBJ whole genome shotgun (WGS) entry which is preliminary data.</text>
</comment>
<accession>A0ACC0DUF1</accession>
<dbReference type="EMBL" id="CM045879">
    <property type="protein sequence ID" value="KAI7939200.1"/>
    <property type="molecule type" value="Genomic_DNA"/>
</dbReference>
<protein>
    <submittedName>
        <fullName evidence="1">Uncharacterized protein</fullName>
    </submittedName>
</protein>
<keyword evidence="2" id="KW-1185">Reference proteome</keyword>
<sequence length="93" mass="10802">MCSFAPLYHPVTQRTYTVEEGSRLPLMGYFAFLISGDVCGMEEQDEAMKRRTKRKNPEILNEWIQMENQQISKLRSNSNSKTQDLIEEASILE</sequence>